<dbReference type="FunFam" id="3.30.430.20:FF:000003">
    <property type="entry name" value="Cysteine-rich RLK (RECEPTOR-like protein kinase) 10"/>
    <property type="match status" value="1"/>
</dbReference>
<evidence type="ECO:0000256" key="13">
    <source>
        <dbReference type="ARBA" id="ARBA00023180"/>
    </source>
</evidence>
<dbReference type="PANTHER" id="PTHR27002:SF1040">
    <property type="entry name" value="OS07G0538400 PROTEIN"/>
    <property type="match status" value="1"/>
</dbReference>
<dbReference type="OrthoDB" id="4062651at2759"/>
<dbReference type="Gene3D" id="1.10.510.10">
    <property type="entry name" value="Transferase(Phosphotransferase) domain 1"/>
    <property type="match status" value="1"/>
</dbReference>
<dbReference type="InterPro" id="IPR002902">
    <property type="entry name" value="GNK2"/>
</dbReference>
<evidence type="ECO:0000256" key="15">
    <source>
        <dbReference type="SAM" id="Phobius"/>
    </source>
</evidence>
<dbReference type="GO" id="GO:0005886">
    <property type="term" value="C:plasma membrane"/>
    <property type="evidence" value="ECO:0007669"/>
    <property type="project" value="TreeGrafter"/>
</dbReference>
<feature type="domain" description="Gnk2-homologous" evidence="18">
    <location>
        <begin position="147"/>
        <end position="253"/>
    </location>
</feature>
<dbReference type="GO" id="GO:0006979">
    <property type="term" value="P:response to oxidative stress"/>
    <property type="evidence" value="ECO:0007669"/>
    <property type="project" value="UniProtKB-ARBA"/>
</dbReference>
<dbReference type="InterPro" id="IPR011009">
    <property type="entry name" value="Kinase-like_dom_sf"/>
</dbReference>
<keyword evidence="3" id="KW-0597">Phosphoprotein</keyword>
<comment type="caution">
    <text evidence="19">The sequence shown here is derived from an EMBL/GenBank/DDBJ whole genome shotgun (WGS) entry which is preliminary data.</text>
</comment>
<evidence type="ECO:0000256" key="1">
    <source>
        <dbReference type="ARBA" id="ARBA00004167"/>
    </source>
</evidence>
<evidence type="ECO:0000256" key="16">
    <source>
        <dbReference type="SAM" id="SignalP"/>
    </source>
</evidence>
<feature type="transmembrane region" description="Helical" evidence="15">
    <location>
        <begin position="291"/>
        <end position="314"/>
    </location>
</feature>
<dbReference type="SUPFAM" id="SSF56112">
    <property type="entry name" value="Protein kinase-like (PK-like)"/>
    <property type="match status" value="1"/>
</dbReference>
<dbReference type="InterPro" id="IPR038408">
    <property type="entry name" value="GNK2_sf"/>
</dbReference>
<dbReference type="Proteomes" id="UP001085076">
    <property type="component" value="Miscellaneous, Linkage group lg02"/>
</dbReference>
<reference evidence="19" key="1">
    <citation type="submission" date="2021-03" db="EMBL/GenBank/DDBJ databases">
        <authorList>
            <person name="Li Z."/>
            <person name="Yang C."/>
        </authorList>
    </citation>
    <scope>NUCLEOTIDE SEQUENCE</scope>
    <source>
        <strain evidence="19">Dzin_1.0</strain>
        <tissue evidence="19">Leaf</tissue>
    </source>
</reference>
<evidence type="ECO:0008006" key="21">
    <source>
        <dbReference type="Google" id="ProtNLM"/>
    </source>
</evidence>
<keyword evidence="6 16" id="KW-0732">Signal</keyword>
<evidence type="ECO:0000256" key="10">
    <source>
        <dbReference type="ARBA" id="ARBA00022840"/>
    </source>
</evidence>
<dbReference type="FunFam" id="3.30.430.20:FF:000002">
    <property type="entry name" value="Cysteine-rich receptor-like protein kinase 10"/>
    <property type="match status" value="1"/>
</dbReference>
<comment type="subcellular location">
    <subcellularLocation>
        <location evidence="1">Membrane</location>
        <topology evidence="1">Single-pass membrane protein</topology>
    </subcellularLocation>
</comment>
<evidence type="ECO:0000256" key="12">
    <source>
        <dbReference type="ARBA" id="ARBA00023136"/>
    </source>
</evidence>
<evidence type="ECO:0000259" key="18">
    <source>
        <dbReference type="PROSITE" id="PS51473"/>
    </source>
</evidence>
<keyword evidence="13" id="KW-0325">Glycoprotein</keyword>
<dbReference type="PANTHER" id="PTHR27002">
    <property type="entry name" value="RECEPTOR-LIKE SERINE/THREONINE-PROTEIN KINASE SD1-8"/>
    <property type="match status" value="1"/>
</dbReference>
<keyword evidence="2" id="KW-0723">Serine/threonine-protein kinase</keyword>
<evidence type="ECO:0000256" key="8">
    <source>
        <dbReference type="ARBA" id="ARBA00022741"/>
    </source>
</evidence>
<proteinExistence type="predicted"/>
<reference evidence="19" key="2">
    <citation type="journal article" date="2022" name="Hortic Res">
        <title>The genome of Dioscorea zingiberensis sheds light on the biosynthesis, origin and evolution of the medicinally important diosgenin saponins.</title>
        <authorList>
            <person name="Li Y."/>
            <person name="Tan C."/>
            <person name="Li Z."/>
            <person name="Guo J."/>
            <person name="Li S."/>
            <person name="Chen X."/>
            <person name="Wang C."/>
            <person name="Dai X."/>
            <person name="Yang H."/>
            <person name="Song W."/>
            <person name="Hou L."/>
            <person name="Xu J."/>
            <person name="Tong Z."/>
            <person name="Xu A."/>
            <person name="Yuan X."/>
            <person name="Wang W."/>
            <person name="Yang Q."/>
            <person name="Chen L."/>
            <person name="Sun Z."/>
            <person name="Wang K."/>
            <person name="Pan B."/>
            <person name="Chen J."/>
            <person name="Bao Y."/>
            <person name="Liu F."/>
            <person name="Qi X."/>
            <person name="Gang D.R."/>
            <person name="Wen J."/>
            <person name="Li J."/>
        </authorList>
    </citation>
    <scope>NUCLEOTIDE SEQUENCE</scope>
    <source>
        <strain evidence="19">Dzin_1.0</strain>
    </source>
</reference>
<evidence type="ECO:0000313" key="19">
    <source>
        <dbReference type="EMBL" id="KAJ0983405.1"/>
    </source>
</evidence>
<keyword evidence="20" id="KW-1185">Reference proteome</keyword>
<evidence type="ECO:0000256" key="14">
    <source>
        <dbReference type="PROSITE-ProRule" id="PRU10141"/>
    </source>
</evidence>
<dbReference type="PROSITE" id="PS00107">
    <property type="entry name" value="PROTEIN_KINASE_ATP"/>
    <property type="match status" value="1"/>
</dbReference>
<evidence type="ECO:0000256" key="7">
    <source>
        <dbReference type="ARBA" id="ARBA00022737"/>
    </source>
</evidence>
<organism evidence="19 20">
    <name type="scientific">Dioscorea zingiberensis</name>
    <dbReference type="NCBI Taxonomy" id="325984"/>
    <lineage>
        <taxon>Eukaryota</taxon>
        <taxon>Viridiplantae</taxon>
        <taxon>Streptophyta</taxon>
        <taxon>Embryophyta</taxon>
        <taxon>Tracheophyta</taxon>
        <taxon>Spermatophyta</taxon>
        <taxon>Magnoliopsida</taxon>
        <taxon>Liliopsida</taxon>
        <taxon>Dioscoreales</taxon>
        <taxon>Dioscoreaceae</taxon>
        <taxon>Dioscorea</taxon>
    </lineage>
</organism>
<dbReference type="CDD" id="cd23509">
    <property type="entry name" value="Gnk2-like"/>
    <property type="match status" value="2"/>
</dbReference>
<evidence type="ECO:0000256" key="3">
    <source>
        <dbReference type="ARBA" id="ARBA00022553"/>
    </source>
</evidence>
<keyword evidence="12 15" id="KW-0472">Membrane</keyword>
<dbReference type="CDD" id="cd14066">
    <property type="entry name" value="STKc_IRAK"/>
    <property type="match status" value="1"/>
</dbReference>
<dbReference type="PROSITE" id="PS51473">
    <property type="entry name" value="GNK2"/>
    <property type="match status" value="2"/>
</dbReference>
<dbReference type="PROSITE" id="PS00108">
    <property type="entry name" value="PROTEIN_KINASE_ST"/>
    <property type="match status" value="1"/>
</dbReference>
<dbReference type="InterPro" id="IPR008271">
    <property type="entry name" value="Ser/Thr_kinase_AS"/>
</dbReference>
<keyword evidence="10 14" id="KW-0067">ATP-binding</keyword>
<feature type="signal peptide" evidence="16">
    <location>
        <begin position="1"/>
        <end position="38"/>
    </location>
</feature>
<name>A0A9D5D0R8_9LILI</name>
<evidence type="ECO:0000256" key="2">
    <source>
        <dbReference type="ARBA" id="ARBA00022527"/>
    </source>
</evidence>
<dbReference type="AlphaFoldDB" id="A0A9D5D0R8"/>
<dbReference type="FunFam" id="1.10.510.10:FF:000129">
    <property type="entry name" value="cysteine-rich receptor-like protein kinase 10"/>
    <property type="match status" value="1"/>
</dbReference>
<dbReference type="GO" id="GO:0004674">
    <property type="term" value="F:protein serine/threonine kinase activity"/>
    <property type="evidence" value="ECO:0007669"/>
    <property type="project" value="UniProtKB-KW"/>
</dbReference>
<dbReference type="SMART" id="SM00220">
    <property type="entry name" value="S_TKc"/>
    <property type="match status" value="1"/>
</dbReference>
<keyword evidence="11 15" id="KW-1133">Transmembrane helix</keyword>
<feature type="chain" id="PRO_5038920298" description="Cysteine-rich receptor-like protein kinase 10" evidence="16">
    <location>
        <begin position="39"/>
        <end position="685"/>
    </location>
</feature>
<feature type="binding site" evidence="14">
    <location>
        <position position="380"/>
    </location>
    <ligand>
        <name>ATP</name>
        <dbReference type="ChEBI" id="CHEBI:30616"/>
    </ligand>
</feature>
<dbReference type="GO" id="GO:0005524">
    <property type="term" value="F:ATP binding"/>
    <property type="evidence" value="ECO:0007669"/>
    <property type="project" value="UniProtKB-UniRule"/>
</dbReference>
<evidence type="ECO:0000256" key="9">
    <source>
        <dbReference type="ARBA" id="ARBA00022777"/>
    </source>
</evidence>
<keyword evidence="4" id="KW-0808">Transferase</keyword>
<feature type="domain" description="Gnk2-homologous" evidence="18">
    <location>
        <begin position="39"/>
        <end position="141"/>
    </location>
</feature>
<feature type="domain" description="Protein kinase" evidence="17">
    <location>
        <begin position="352"/>
        <end position="627"/>
    </location>
</feature>
<dbReference type="Pfam" id="PF00069">
    <property type="entry name" value="Pkinase"/>
    <property type="match status" value="1"/>
</dbReference>
<keyword evidence="7" id="KW-0677">Repeat</keyword>
<dbReference type="EMBL" id="JAGGNH010000002">
    <property type="protein sequence ID" value="KAJ0983405.1"/>
    <property type="molecule type" value="Genomic_DNA"/>
</dbReference>
<sequence>MACLQALQSHPRDMSLPRSSMFLLLMLLLSLLSSPALSDTIYQSCETTSNYTTNSTYQSNLSTLLSSLYSNGSVPGFYENTVGSVPDKVYGLVLCRGDQNVTACRSCLDVARQDVIQLCPNNKGANVWYDPCFLRYSNQNFLSSTVNSNPAILVNTQSVAEPDKFNKLVVQLMDMIAQYASYNSSRRLGTGEANFSATNTTIYGLTQCTQDLTGDQCYRCLIDAFNVISSLADKRGLRVLGMRCNFRYDLYPFYEGKSMVLLPSSSSQSNGTNTTTTPTVEEEGNKNNTGIVLGIVIPLVIAFLLICTICICFWRRRRMAKKVPDTSDPEQITSVESILFDLSTLRDATENFSSENKLGQGGFGAVYKGVLYDGRKIAVKRLLTGSGQGFGELKNELVLVAKLQHRNLVRVLGVCLEEQEKMLVYEYVPNRSLDTILFDSIQHEQLDWGRRYKIISGIARGLLYLHEDSQLKIIHRDLKASNILLDEDMNPKISDFGFARLFGGDQTRGTTSRVVGTFGYMAPEYVMRGQYSAKSDIFSFGVLVLEILTGRKNSNFLDTELAEDLLSYAWEHWTQGTITEILDPSLGDQWPRSEALRCIQIGLLCVQEDPASRPSMSMVVLMLNSYSVSLQAPSKPAFCVGLTGGMDSDALQKGYNFSTGEFDQSLAKSIRMTTNEVSISEMEPI</sequence>
<accession>A0A9D5D0R8</accession>
<keyword evidence="5 15" id="KW-0812">Transmembrane</keyword>
<evidence type="ECO:0000313" key="20">
    <source>
        <dbReference type="Proteomes" id="UP001085076"/>
    </source>
</evidence>
<gene>
    <name evidence="19" type="ORF">J5N97_011660</name>
</gene>
<protein>
    <recommendedName>
        <fullName evidence="21">Cysteine-rich receptor-like protein kinase 10</fullName>
    </recommendedName>
</protein>
<dbReference type="InterPro" id="IPR000719">
    <property type="entry name" value="Prot_kinase_dom"/>
</dbReference>
<dbReference type="Gene3D" id="3.30.200.20">
    <property type="entry name" value="Phosphorylase Kinase, domain 1"/>
    <property type="match status" value="1"/>
</dbReference>
<dbReference type="Pfam" id="PF01657">
    <property type="entry name" value="Stress-antifung"/>
    <property type="match status" value="2"/>
</dbReference>
<keyword evidence="8 14" id="KW-0547">Nucleotide-binding</keyword>
<dbReference type="FunFam" id="3.30.200.20:FF:000142">
    <property type="entry name" value="Cysteine-rich receptor-like protein kinase 10"/>
    <property type="match status" value="1"/>
</dbReference>
<evidence type="ECO:0000256" key="4">
    <source>
        <dbReference type="ARBA" id="ARBA00022679"/>
    </source>
</evidence>
<evidence type="ECO:0000259" key="17">
    <source>
        <dbReference type="PROSITE" id="PS50011"/>
    </source>
</evidence>
<dbReference type="PROSITE" id="PS50011">
    <property type="entry name" value="PROTEIN_KINASE_DOM"/>
    <property type="match status" value="1"/>
</dbReference>
<evidence type="ECO:0000256" key="6">
    <source>
        <dbReference type="ARBA" id="ARBA00022729"/>
    </source>
</evidence>
<evidence type="ECO:0000256" key="11">
    <source>
        <dbReference type="ARBA" id="ARBA00022989"/>
    </source>
</evidence>
<keyword evidence="9" id="KW-0418">Kinase</keyword>
<evidence type="ECO:0000256" key="5">
    <source>
        <dbReference type="ARBA" id="ARBA00022692"/>
    </source>
</evidence>
<dbReference type="InterPro" id="IPR017441">
    <property type="entry name" value="Protein_kinase_ATP_BS"/>
</dbReference>
<dbReference type="Gene3D" id="3.30.430.20">
    <property type="entry name" value="Gnk2 domain, C-X8-C-X2-C motif"/>
    <property type="match status" value="2"/>
</dbReference>